<evidence type="ECO:0000256" key="1">
    <source>
        <dbReference type="SAM" id="MobiDB-lite"/>
    </source>
</evidence>
<reference evidence="3 4" key="1">
    <citation type="submission" date="2019-02" db="EMBL/GenBank/DDBJ databases">
        <title>Sequencing the genomes of 1000 actinobacteria strains.</title>
        <authorList>
            <person name="Klenk H.-P."/>
        </authorList>
    </citation>
    <scope>NUCLEOTIDE SEQUENCE [LARGE SCALE GENOMIC DNA]</scope>
    <source>
        <strain evidence="3 4">DSM 18319</strain>
    </source>
</reference>
<organism evidence="3 4">
    <name type="scientific">Microterricola gilva</name>
    <dbReference type="NCBI Taxonomy" id="393267"/>
    <lineage>
        <taxon>Bacteria</taxon>
        <taxon>Bacillati</taxon>
        <taxon>Actinomycetota</taxon>
        <taxon>Actinomycetes</taxon>
        <taxon>Micrococcales</taxon>
        <taxon>Microbacteriaceae</taxon>
        <taxon>Microterricola</taxon>
    </lineage>
</organism>
<dbReference type="EMBL" id="SHLC01000001">
    <property type="protein sequence ID" value="RZU66617.1"/>
    <property type="molecule type" value="Genomic_DNA"/>
</dbReference>
<dbReference type="AlphaFoldDB" id="A0A4Q8APQ5"/>
<keyword evidence="2" id="KW-1133">Transmembrane helix</keyword>
<protein>
    <submittedName>
        <fullName evidence="3">Uncharacterized protein</fullName>
    </submittedName>
</protein>
<keyword evidence="4" id="KW-1185">Reference proteome</keyword>
<sequence>MSTPDNSPIAPEIAATTPPPAAEDVAAPVADDAWLTVPLDGANSGADTPPKVGSVGPRTRWAAIVWGLVFAALASGALYVVLSPQHRIELIDWVTSLEPTTLALYGALAIGVIVLLFGLVGLLRRAQRALAARRASA</sequence>
<dbReference type="RefSeq" id="WP_242616396.1">
    <property type="nucleotide sequence ID" value="NZ_SHLC01000001.1"/>
</dbReference>
<feature type="region of interest" description="Disordered" evidence="1">
    <location>
        <begin position="1"/>
        <end position="23"/>
    </location>
</feature>
<evidence type="ECO:0000313" key="4">
    <source>
        <dbReference type="Proteomes" id="UP000291483"/>
    </source>
</evidence>
<proteinExistence type="predicted"/>
<accession>A0A4Q8APQ5</accession>
<evidence type="ECO:0000256" key="2">
    <source>
        <dbReference type="SAM" id="Phobius"/>
    </source>
</evidence>
<gene>
    <name evidence="3" type="ORF">EV379_2980</name>
</gene>
<feature type="compositionally biased region" description="Low complexity" evidence="1">
    <location>
        <begin position="8"/>
        <end position="23"/>
    </location>
</feature>
<evidence type="ECO:0000313" key="3">
    <source>
        <dbReference type="EMBL" id="RZU66617.1"/>
    </source>
</evidence>
<keyword evidence="2" id="KW-0812">Transmembrane</keyword>
<name>A0A4Q8APQ5_9MICO</name>
<keyword evidence="2" id="KW-0472">Membrane</keyword>
<feature type="transmembrane region" description="Helical" evidence="2">
    <location>
        <begin position="61"/>
        <end position="82"/>
    </location>
</feature>
<dbReference type="Proteomes" id="UP000291483">
    <property type="component" value="Unassembled WGS sequence"/>
</dbReference>
<comment type="caution">
    <text evidence="3">The sequence shown here is derived from an EMBL/GenBank/DDBJ whole genome shotgun (WGS) entry which is preliminary data.</text>
</comment>
<feature type="transmembrane region" description="Helical" evidence="2">
    <location>
        <begin position="102"/>
        <end position="123"/>
    </location>
</feature>